<protein>
    <submittedName>
        <fullName evidence="3">CSG1</fullName>
        <ecNumber evidence="3">2.4.1.370</ecNumber>
    </submittedName>
</protein>
<dbReference type="InterPro" id="IPR007577">
    <property type="entry name" value="GlycoTrfase_DXD_sugar-bd_CS"/>
</dbReference>
<proteinExistence type="predicted"/>
<accession>A0A6J8EZP4</accession>
<keyword evidence="2" id="KW-0812">Transmembrane</keyword>
<keyword evidence="2" id="KW-0472">Membrane</keyword>
<name>A0A6J8EZP4_MYTCO</name>
<keyword evidence="1 3" id="KW-0808">Transferase</keyword>
<evidence type="ECO:0000256" key="2">
    <source>
        <dbReference type="SAM" id="Phobius"/>
    </source>
</evidence>
<dbReference type="EMBL" id="CACVKT020010119">
    <property type="protein sequence ID" value="CAC5424965.1"/>
    <property type="molecule type" value="Genomic_DNA"/>
</dbReference>
<dbReference type="Proteomes" id="UP000507470">
    <property type="component" value="Unassembled WGS sequence"/>
</dbReference>
<dbReference type="InterPro" id="IPR029044">
    <property type="entry name" value="Nucleotide-diphossugar_trans"/>
</dbReference>
<feature type="transmembrane region" description="Helical" evidence="2">
    <location>
        <begin position="830"/>
        <end position="848"/>
    </location>
</feature>
<sequence length="862" mass="99505">MLNLRLKVIPLIILIRSIFSANSSLKVVTEMIVTVKEKTALCACGTVLIILCTIHVIPSLRNNNESQLNEKCHKTDLRKRDDVSQIPRHIHQIYFDINPKGHAHLQKYQFAQQTWFKLCPDFKYTLWNQSMVDDLIKEHYPGLFKLYSNLPAWISKINVGKFTIIHHFGGIYADNDIECLQNVNSLLLNVYDQNHQAIFKSGDNFDLFAIDFFAATANHPLLAHVIAGLPHAKRKYLLPYLNNMLTTGTAYFNIRFKSFENKCGISTLPYNNEYIVHHRASSWHSWDVPANSSRKAVAEMIVTAKEKTALCACGTVLIILCTIHVIPSLRNNNESQLNEKCHTTDLRKRDDVSQIPRHIHQIYFDINPKGHAHLQKYQFAQQTWFKLCPDFKYTLWNQSMVDDLIKEHYPGLFKLYSNLPAWISKINVGKFTIIHHFGGIYADNDIECLQNVNSLLLNVYDQNHQAIFKSGDNFDLFAIDFFAATANHPLLAHVIAGLPHAKRKYLLPYLNNMLTTGTAYFNIRFKSFKNKCGISALPYNNEYIVHHRASSWHSWDAVAEMIVTGKEKTALCACGTVLIILCTIHVIPSLRNNNESQLNEKCHKTDLRKGDDVSQIPRHIHQIYFDINPKGHAHLQKYQFAQQTWFKLCPDFKYTLWNQSMVDDLIKEHYPGLFKLYSNLPAWISKINVGKFTIIHHFGGIYADNDIECLQNVNSLLLNVYDQNHQAIFKSGDNFDLFAIDFFAATANHPLLAHVIAGLPHAKRKYLLPYLNNMLTTGTAYFNIRFKSFENKCGISALPYNNEYIVHHRASSWHSWDGKIIYIVWFKRGVLMKTMSLFIFAIIVYIIYRNRNSSKRILIRQQ</sequence>
<dbReference type="AlphaFoldDB" id="A0A6J8EZP4"/>
<dbReference type="Pfam" id="PF04488">
    <property type="entry name" value="Gly_transf_sug"/>
    <property type="match status" value="3"/>
</dbReference>
<keyword evidence="3" id="KW-0328">Glycosyltransferase</keyword>
<dbReference type="GO" id="GO:0051999">
    <property type="term" value="P:mannosyl-inositol phosphorylceramide biosynthetic process"/>
    <property type="evidence" value="ECO:0007669"/>
    <property type="project" value="TreeGrafter"/>
</dbReference>
<dbReference type="GO" id="GO:0016020">
    <property type="term" value="C:membrane"/>
    <property type="evidence" value="ECO:0007669"/>
    <property type="project" value="GOC"/>
</dbReference>
<keyword evidence="2" id="KW-1133">Transmembrane helix</keyword>
<evidence type="ECO:0000313" key="4">
    <source>
        <dbReference type="Proteomes" id="UP000507470"/>
    </source>
</evidence>
<reference evidence="3 4" key="1">
    <citation type="submission" date="2020-06" db="EMBL/GenBank/DDBJ databases">
        <authorList>
            <person name="Li R."/>
            <person name="Bekaert M."/>
        </authorList>
    </citation>
    <scope>NUCLEOTIDE SEQUENCE [LARGE SCALE GENOMIC DNA]</scope>
    <source>
        <strain evidence="4">wild</strain>
    </source>
</reference>
<keyword evidence="4" id="KW-1185">Reference proteome</keyword>
<dbReference type="OrthoDB" id="10037595at2759"/>
<gene>
    <name evidence="3" type="ORF">MCOR_56817</name>
</gene>
<organism evidence="3 4">
    <name type="scientific">Mytilus coruscus</name>
    <name type="common">Sea mussel</name>
    <dbReference type="NCBI Taxonomy" id="42192"/>
    <lineage>
        <taxon>Eukaryota</taxon>
        <taxon>Metazoa</taxon>
        <taxon>Spiralia</taxon>
        <taxon>Lophotrochozoa</taxon>
        <taxon>Mollusca</taxon>
        <taxon>Bivalvia</taxon>
        <taxon>Autobranchia</taxon>
        <taxon>Pteriomorphia</taxon>
        <taxon>Mytilida</taxon>
        <taxon>Mytiloidea</taxon>
        <taxon>Mytilidae</taxon>
        <taxon>Mytilinae</taxon>
        <taxon>Mytilus</taxon>
    </lineage>
</organism>
<dbReference type="PANTHER" id="PTHR32385">
    <property type="entry name" value="MANNOSYL PHOSPHORYLINOSITOL CERAMIDE SYNTHASE"/>
    <property type="match status" value="1"/>
</dbReference>
<dbReference type="PANTHER" id="PTHR32385:SF15">
    <property type="entry name" value="INOSITOL PHOSPHOCERAMIDE MANNOSYLTRANSFERASE 1"/>
    <property type="match status" value="1"/>
</dbReference>
<dbReference type="GO" id="GO:0103064">
    <property type="term" value="F:inositol phosphorylceramide mannosyltransferase activity"/>
    <property type="evidence" value="ECO:0007669"/>
    <property type="project" value="UniProtKB-EC"/>
</dbReference>
<dbReference type="Gene3D" id="3.90.550.20">
    <property type="match status" value="3"/>
</dbReference>
<dbReference type="InterPro" id="IPR051706">
    <property type="entry name" value="Glycosyltransferase_domain"/>
</dbReference>
<dbReference type="SUPFAM" id="SSF53448">
    <property type="entry name" value="Nucleotide-diphospho-sugar transferases"/>
    <property type="match status" value="3"/>
</dbReference>
<evidence type="ECO:0000313" key="3">
    <source>
        <dbReference type="EMBL" id="CAC5424965.1"/>
    </source>
</evidence>
<dbReference type="EC" id="2.4.1.370" evidence="3"/>
<evidence type="ECO:0000256" key="1">
    <source>
        <dbReference type="ARBA" id="ARBA00022679"/>
    </source>
</evidence>